<protein>
    <submittedName>
        <fullName evidence="6 7">Citramalyl-CoA lyase, mitochondrial</fullName>
    </submittedName>
</protein>
<evidence type="ECO:0000256" key="1">
    <source>
        <dbReference type="ARBA" id="ARBA00001946"/>
    </source>
</evidence>
<evidence type="ECO:0000259" key="4">
    <source>
        <dbReference type="Pfam" id="PF03328"/>
    </source>
</evidence>
<accession>A0ABM0JGS3</accession>
<dbReference type="SUPFAM" id="SSF51621">
    <property type="entry name" value="Phosphoenolpyruvate/pyruvate domain"/>
    <property type="match status" value="1"/>
</dbReference>
<dbReference type="Proteomes" id="UP000694888">
    <property type="component" value="Unplaced"/>
</dbReference>
<keyword evidence="5" id="KW-1185">Reference proteome</keyword>
<organism evidence="5 7">
    <name type="scientific">Aplysia californica</name>
    <name type="common">California sea hare</name>
    <dbReference type="NCBI Taxonomy" id="6500"/>
    <lineage>
        <taxon>Eukaryota</taxon>
        <taxon>Metazoa</taxon>
        <taxon>Spiralia</taxon>
        <taxon>Lophotrochozoa</taxon>
        <taxon>Mollusca</taxon>
        <taxon>Gastropoda</taxon>
        <taxon>Heterobranchia</taxon>
        <taxon>Euthyneura</taxon>
        <taxon>Tectipleura</taxon>
        <taxon>Aplysiida</taxon>
        <taxon>Aplysioidea</taxon>
        <taxon>Aplysiidae</taxon>
        <taxon>Aplysia</taxon>
    </lineage>
</organism>
<keyword evidence="2" id="KW-0479">Metal-binding</keyword>
<evidence type="ECO:0000313" key="5">
    <source>
        <dbReference type="Proteomes" id="UP000694888"/>
    </source>
</evidence>
<dbReference type="InterPro" id="IPR040442">
    <property type="entry name" value="Pyrv_kinase-like_dom_sf"/>
</dbReference>
<feature type="domain" description="HpcH/HpaI aldolase/citrate lyase" evidence="4">
    <location>
        <begin position="64"/>
        <end position="298"/>
    </location>
</feature>
<dbReference type="PANTHER" id="PTHR11105:SF0">
    <property type="entry name" value="CITRAMALYL-COA LYASE, MITOCHONDRIAL"/>
    <property type="match status" value="1"/>
</dbReference>
<evidence type="ECO:0000256" key="2">
    <source>
        <dbReference type="ARBA" id="ARBA00022723"/>
    </source>
</evidence>
<name>A0ABM0JGS3_APLCA</name>
<dbReference type="Pfam" id="PF03328">
    <property type="entry name" value="HpcH_HpaI"/>
    <property type="match status" value="1"/>
</dbReference>
<dbReference type="InterPro" id="IPR040186">
    <property type="entry name" value="Citramalyl-CoA_lyase"/>
</dbReference>
<gene>
    <name evidence="6 7" type="primary">LOC101861792</name>
</gene>
<dbReference type="RefSeq" id="XP_005093332.1">
    <property type="nucleotide sequence ID" value="XM_005093275.3"/>
</dbReference>
<keyword evidence="6 7" id="KW-0456">Lyase</keyword>
<dbReference type="PIRSF" id="PIRSF015582">
    <property type="entry name" value="Cit_lyase_B"/>
    <property type="match status" value="1"/>
</dbReference>
<proteinExistence type="predicted"/>
<evidence type="ECO:0000313" key="7">
    <source>
        <dbReference type="RefSeq" id="XP_005093333.1"/>
    </source>
</evidence>
<reference evidence="6 7" key="1">
    <citation type="submission" date="2025-05" db="UniProtKB">
        <authorList>
            <consortium name="RefSeq"/>
        </authorList>
    </citation>
    <scope>IDENTIFICATION</scope>
</reference>
<dbReference type="InterPro" id="IPR015813">
    <property type="entry name" value="Pyrv/PenolPyrv_kinase-like_dom"/>
</dbReference>
<dbReference type="InterPro" id="IPR005000">
    <property type="entry name" value="Aldolase/citrate-lyase_domain"/>
</dbReference>
<comment type="cofactor">
    <cofactor evidence="1">
        <name>Mg(2+)</name>
        <dbReference type="ChEBI" id="CHEBI:18420"/>
    </cofactor>
</comment>
<evidence type="ECO:0000313" key="6">
    <source>
        <dbReference type="RefSeq" id="XP_005093332.1"/>
    </source>
</evidence>
<dbReference type="RefSeq" id="XP_005093333.1">
    <property type="nucleotide sequence ID" value="XM_005093276.3"/>
</dbReference>
<dbReference type="Gene3D" id="3.20.20.60">
    <property type="entry name" value="Phosphoenolpyruvate-binding domains"/>
    <property type="match status" value="1"/>
</dbReference>
<dbReference type="GeneID" id="101861792"/>
<dbReference type="InterPro" id="IPR011206">
    <property type="entry name" value="Citrate_lyase_beta/mcl1/mcl2"/>
</dbReference>
<dbReference type="PANTHER" id="PTHR11105">
    <property type="entry name" value="CITRATE LYASE SUBUNIT BETA-RELATED"/>
    <property type="match status" value="1"/>
</dbReference>
<evidence type="ECO:0000256" key="3">
    <source>
        <dbReference type="ARBA" id="ARBA00022842"/>
    </source>
</evidence>
<keyword evidence="3" id="KW-0460">Magnesium</keyword>
<dbReference type="GO" id="GO:0016829">
    <property type="term" value="F:lyase activity"/>
    <property type="evidence" value="ECO:0007669"/>
    <property type="project" value="UniProtKB-KW"/>
</dbReference>
<sequence>MKGMSVRYFSHLLQSVQHFGKSPCSLCRHVTSPKPCWASLFAVNNHGFFTKTDHAQDGPFVPRRTLMYVPGHDPRKLGKIPNLGVDCAVLECEDGVALNKKEDARKNIKEALSSLQIDNIDVALRVNSVSSGMMEDDLTAIIGQGLGSTLGVEQLPHTILLPKVDSVEDLIIFTDRLQAVKLGRDYCPYLITYVESAQGLMNMKDVLHHATEYSKDGVYKIDGVVFGSDDFCADIGAERTLDAKELTYARQKIVMVAKAFRIQAIDMVYVDIHDKEGLRVQSEEGARKGYTGKQVIHPGQVAVVEAAFTPSPARVEWATELIQGFDEHQASGKGAFTFRGQMIDMPLLRQAKNVLQIVKNVHPR</sequence>